<keyword evidence="1" id="KW-0472">Membrane</keyword>
<dbReference type="Pfam" id="PF06611">
    <property type="entry name" value="DUF1145"/>
    <property type="match status" value="1"/>
</dbReference>
<dbReference type="HOGENOM" id="CLU_1946941_0_0_6"/>
<organism evidence="2">
    <name type="scientific">Ectopseudomonas mendocina (strain ymp)</name>
    <name type="common">Pseudomonas mendocina</name>
    <dbReference type="NCBI Taxonomy" id="399739"/>
    <lineage>
        <taxon>Bacteria</taxon>
        <taxon>Pseudomonadati</taxon>
        <taxon>Pseudomonadota</taxon>
        <taxon>Gammaproteobacteria</taxon>
        <taxon>Pseudomonadales</taxon>
        <taxon>Pseudomonadaceae</taxon>
        <taxon>Ectopseudomonas</taxon>
    </lineage>
</organism>
<dbReference type="KEGG" id="pmy:Pmen_1424"/>
<dbReference type="EMBL" id="CP000680">
    <property type="protein sequence ID" value="ABP84189.1"/>
    <property type="molecule type" value="Genomic_DNA"/>
</dbReference>
<dbReference type="PANTHER" id="PTHR38775:SF1">
    <property type="entry name" value="INNER MEMBRANE PROTEIN"/>
    <property type="match status" value="1"/>
</dbReference>
<gene>
    <name evidence="2" type="ordered locus">Pmen_1424</name>
</gene>
<dbReference type="AlphaFoldDB" id="A4XS73"/>
<keyword evidence="1" id="KW-1133">Transmembrane helix</keyword>
<evidence type="ECO:0000256" key="1">
    <source>
        <dbReference type="SAM" id="Phobius"/>
    </source>
</evidence>
<keyword evidence="1" id="KW-0812">Transmembrane</keyword>
<dbReference type="InterPro" id="IPR009525">
    <property type="entry name" value="DUF1145"/>
</dbReference>
<proteinExistence type="predicted"/>
<evidence type="ECO:0000313" key="2">
    <source>
        <dbReference type="EMBL" id="ABP84189.1"/>
    </source>
</evidence>
<evidence type="ECO:0008006" key="3">
    <source>
        <dbReference type="Google" id="ProtNLM"/>
    </source>
</evidence>
<reference evidence="2" key="1">
    <citation type="submission" date="2007-04" db="EMBL/GenBank/DDBJ databases">
        <title>Complete sequence of Pseudomonas mendocina ymp.</title>
        <authorList>
            <consortium name="US DOE Joint Genome Institute"/>
            <person name="Copeland A."/>
            <person name="Lucas S."/>
            <person name="Lapidus A."/>
            <person name="Barry K."/>
            <person name="Glavina del Rio T."/>
            <person name="Dalin E."/>
            <person name="Tice H."/>
            <person name="Pitluck S."/>
            <person name="Kiss H."/>
            <person name="Brettin T."/>
            <person name="Detter J.C."/>
            <person name="Bruce D."/>
            <person name="Han C."/>
            <person name="Schmutz J."/>
            <person name="Larimer F."/>
            <person name="Land M."/>
            <person name="Hauser L."/>
            <person name="Kyrpides N."/>
            <person name="Mikhailova N."/>
            <person name="Hersman L."/>
            <person name="Dubois J."/>
            <person name="Maurice P."/>
            <person name="Richardson P."/>
        </authorList>
    </citation>
    <scope>NUCLEOTIDE SEQUENCE [LARGE SCALE GENOMIC DNA]</scope>
    <source>
        <strain evidence="2">Ymp</strain>
    </source>
</reference>
<sequence>MQKRPPDWWSGPRAVNVLRYWKTEREGGMKALLIAGKALTLSFWLVFGAALVKWVGPPFEQLIHLLAAFLLVLHGVQLWLFADTLTGRSNPWLDRLQVLLFGIFHLYPLKPTVVATAEASAAAEEAAHA</sequence>
<accession>A4XS73</accession>
<feature type="transmembrane region" description="Helical" evidence="1">
    <location>
        <begin position="31"/>
        <end position="56"/>
    </location>
</feature>
<protein>
    <recommendedName>
        <fullName evidence="3">DUF1145 domain-containing protein</fullName>
    </recommendedName>
</protein>
<name>A4XS73_ECTM1</name>
<feature type="transmembrane region" description="Helical" evidence="1">
    <location>
        <begin position="62"/>
        <end position="82"/>
    </location>
</feature>
<dbReference type="PANTHER" id="PTHR38775">
    <property type="entry name" value="INNER MEMBRANE PROTEIN-RELATED"/>
    <property type="match status" value="1"/>
</dbReference>
<dbReference type="STRING" id="399739.Pmen_1424"/>